<reference evidence="1" key="1">
    <citation type="submission" date="2024-02" db="EMBL/GenBank/DDBJ databases">
        <authorList>
            <consortium name="ELIXIR-Norway"/>
            <consortium name="Elixir Norway"/>
        </authorList>
    </citation>
    <scope>NUCLEOTIDE SEQUENCE</scope>
</reference>
<proteinExistence type="predicted"/>
<protein>
    <submittedName>
        <fullName evidence="1">Uncharacterized protein</fullName>
    </submittedName>
</protein>
<sequence>MPHQYLSSMGTHAGNYHWLSLLQSHKCGCILEVYSFASVFVSGHAVAVGLFKWGQDFEAHVSNELLLVSFNQFTLKKYHD</sequence>
<gene>
    <name evidence="1" type="ORF">CSSPTR1EN2_LOCUS18584</name>
</gene>
<organism evidence="1 2">
    <name type="scientific">Sphagnum troendelagicum</name>
    <dbReference type="NCBI Taxonomy" id="128251"/>
    <lineage>
        <taxon>Eukaryota</taxon>
        <taxon>Viridiplantae</taxon>
        <taxon>Streptophyta</taxon>
        <taxon>Embryophyta</taxon>
        <taxon>Bryophyta</taxon>
        <taxon>Sphagnophytina</taxon>
        <taxon>Sphagnopsida</taxon>
        <taxon>Sphagnales</taxon>
        <taxon>Sphagnaceae</taxon>
        <taxon>Sphagnum</taxon>
    </lineage>
</organism>
<keyword evidence="2" id="KW-1185">Reference proteome</keyword>
<evidence type="ECO:0000313" key="2">
    <source>
        <dbReference type="Proteomes" id="UP001497512"/>
    </source>
</evidence>
<dbReference type="EMBL" id="OZ019897">
    <property type="protein sequence ID" value="CAK9227128.1"/>
    <property type="molecule type" value="Genomic_DNA"/>
</dbReference>
<dbReference type="Proteomes" id="UP001497512">
    <property type="component" value="Chromosome 5"/>
</dbReference>
<accession>A0ABP0URQ4</accession>
<evidence type="ECO:0000313" key="1">
    <source>
        <dbReference type="EMBL" id="CAK9227128.1"/>
    </source>
</evidence>
<name>A0ABP0URQ4_9BRYO</name>